<accession>A0A078A1R6</accession>
<dbReference type="EMBL" id="CCKQ01004250">
    <property type="protein sequence ID" value="CDW75408.1"/>
    <property type="molecule type" value="Genomic_DNA"/>
</dbReference>
<proteinExistence type="predicted"/>
<reference evidence="1 2" key="1">
    <citation type="submission" date="2014-06" db="EMBL/GenBank/DDBJ databases">
        <authorList>
            <person name="Swart Estienne"/>
        </authorList>
    </citation>
    <scope>NUCLEOTIDE SEQUENCE [LARGE SCALE GENOMIC DNA]</scope>
    <source>
        <strain evidence="1 2">130c</strain>
    </source>
</reference>
<keyword evidence="2" id="KW-1185">Reference proteome</keyword>
<sequence>MESINFSSQQQIHQFQEQERRQKIQKAITDYQARTVHEFIGKQQDFFTIISLKKDGKIMASDGKTIYLLTKKLKVIKHYLINMPTYNGVQSGRKLFCQVGFNFKVLDPKRNYQIKSFSPKDEVQVIKKIDDHHLIFGETNGIIQIVSVAENKITNSYNLDYSAQRHRRRASFLPSIFDIAKTSCPNEYALATKRGVLFCKINTELGDQDIFSQNKEEEYLKRLEVRNLIQLEPNIFLATLANKSSIFKINRTTQKSDAFNPQTNLYYNQEYVSLKKVIGYNPITFPFVLMRDQFSYQLIETTNMAVVRNFKIYDYQPFKVMIQPPASLKKQMLILRKGSKLSLVGVSKLAYRNEMIIQESVIYEFEKE</sequence>
<dbReference type="Proteomes" id="UP000039865">
    <property type="component" value="Unassembled WGS sequence"/>
</dbReference>
<evidence type="ECO:0000313" key="2">
    <source>
        <dbReference type="Proteomes" id="UP000039865"/>
    </source>
</evidence>
<protein>
    <submittedName>
        <fullName evidence="1">Uncharacterized protein</fullName>
    </submittedName>
</protein>
<evidence type="ECO:0000313" key="1">
    <source>
        <dbReference type="EMBL" id="CDW75408.1"/>
    </source>
</evidence>
<organism evidence="1 2">
    <name type="scientific">Stylonychia lemnae</name>
    <name type="common">Ciliate</name>
    <dbReference type="NCBI Taxonomy" id="5949"/>
    <lineage>
        <taxon>Eukaryota</taxon>
        <taxon>Sar</taxon>
        <taxon>Alveolata</taxon>
        <taxon>Ciliophora</taxon>
        <taxon>Intramacronucleata</taxon>
        <taxon>Spirotrichea</taxon>
        <taxon>Stichotrichia</taxon>
        <taxon>Sporadotrichida</taxon>
        <taxon>Oxytrichidae</taxon>
        <taxon>Stylonychinae</taxon>
        <taxon>Stylonychia</taxon>
    </lineage>
</organism>
<dbReference type="AlphaFoldDB" id="A0A078A1R6"/>
<dbReference type="InParanoid" id="A0A078A1R6"/>
<gene>
    <name evidence="1" type="primary">Contig14798.g15764</name>
    <name evidence="1" type="ORF">STYLEM_4398</name>
</gene>
<name>A0A078A1R6_STYLE</name>